<keyword evidence="7" id="KW-0804">Transcription</keyword>
<dbReference type="Pfam" id="PF17853">
    <property type="entry name" value="GGDEF_2"/>
    <property type="match status" value="1"/>
</dbReference>
<proteinExistence type="predicted"/>
<dbReference type="Proteomes" id="UP000479114">
    <property type="component" value="Chromosome"/>
</dbReference>
<organism evidence="11 12">
    <name type="scientific">Paenibacillus rhizovicinus</name>
    <dbReference type="NCBI Taxonomy" id="2704463"/>
    <lineage>
        <taxon>Bacteria</taxon>
        <taxon>Bacillati</taxon>
        <taxon>Bacillota</taxon>
        <taxon>Bacilli</taxon>
        <taxon>Bacillales</taxon>
        <taxon>Paenibacillaceae</taxon>
        <taxon>Paenibacillus</taxon>
    </lineage>
</organism>
<accession>A0A6C0P562</accession>
<evidence type="ECO:0000313" key="11">
    <source>
        <dbReference type="EMBL" id="QHW33607.1"/>
    </source>
</evidence>
<feature type="modified residue" description="4-aspartylphosphate" evidence="8">
    <location>
        <position position="55"/>
    </location>
</feature>
<evidence type="ECO:0000256" key="2">
    <source>
        <dbReference type="ARBA" id="ARBA00022490"/>
    </source>
</evidence>
<dbReference type="Gene3D" id="1.10.10.60">
    <property type="entry name" value="Homeodomain-like"/>
    <property type="match status" value="2"/>
</dbReference>
<keyword evidence="4" id="KW-0902">Two-component regulatory system</keyword>
<dbReference type="InterPro" id="IPR051552">
    <property type="entry name" value="HptR"/>
</dbReference>
<evidence type="ECO:0000256" key="7">
    <source>
        <dbReference type="ARBA" id="ARBA00023163"/>
    </source>
</evidence>
<dbReference type="EMBL" id="CP048286">
    <property type="protein sequence ID" value="QHW33607.1"/>
    <property type="molecule type" value="Genomic_DNA"/>
</dbReference>
<dbReference type="Gene3D" id="3.40.50.2300">
    <property type="match status" value="1"/>
</dbReference>
<evidence type="ECO:0000256" key="8">
    <source>
        <dbReference type="PROSITE-ProRule" id="PRU00169"/>
    </source>
</evidence>
<dbReference type="PANTHER" id="PTHR42713">
    <property type="entry name" value="HISTIDINE KINASE-RELATED"/>
    <property type="match status" value="1"/>
</dbReference>
<dbReference type="InterPro" id="IPR011006">
    <property type="entry name" value="CheY-like_superfamily"/>
</dbReference>
<keyword evidence="6" id="KW-0238">DNA-binding</keyword>
<keyword evidence="12" id="KW-1185">Reference proteome</keyword>
<keyword evidence="5" id="KW-0805">Transcription regulation</keyword>
<dbReference type="GO" id="GO:0003700">
    <property type="term" value="F:DNA-binding transcription factor activity"/>
    <property type="evidence" value="ECO:0007669"/>
    <property type="project" value="InterPro"/>
</dbReference>
<dbReference type="SMART" id="SM00342">
    <property type="entry name" value="HTH_ARAC"/>
    <property type="match status" value="1"/>
</dbReference>
<comment type="subcellular location">
    <subcellularLocation>
        <location evidence="1">Cytoplasm</location>
    </subcellularLocation>
</comment>
<dbReference type="SUPFAM" id="SSF46689">
    <property type="entry name" value="Homeodomain-like"/>
    <property type="match status" value="1"/>
</dbReference>
<dbReference type="KEGG" id="prz:GZH47_24290"/>
<dbReference type="InterPro" id="IPR009057">
    <property type="entry name" value="Homeodomain-like_sf"/>
</dbReference>
<evidence type="ECO:0000259" key="9">
    <source>
        <dbReference type="PROSITE" id="PS01124"/>
    </source>
</evidence>
<dbReference type="GO" id="GO:0005737">
    <property type="term" value="C:cytoplasm"/>
    <property type="evidence" value="ECO:0007669"/>
    <property type="project" value="UniProtKB-SubCell"/>
</dbReference>
<evidence type="ECO:0000313" key="12">
    <source>
        <dbReference type="Proteomes" id="UP000479114"/>
    </source>
</evidence>
<evidence type="ECO:0000256" key="1">
    <source>
        <dbReference type="ARBA" id="ARBA00004496"/>
    </source>
</evidence>
<name>A0A6C0P562_9BACL</name>
<dbReference type="InterPro" id="IPR041522">
    <property type="entry name" value="CdaR_GGDEF"/>
</dbReference>
<dbReference type="GO" id="GO:0000160">
    <property type="term" value="P:phosphorelay signal transduction system"/>
    <property type="evidence" value="ECO:0007669"/>
    <property type="project" value="UniProtKB-KW"/>
</dbReference>
<evidence type="ECO:0000259" key="10">
    <source>
        <dbReference type="PROSITE" id="PS50110"/>
    </source>
</evidence>
<dbReference type="SUPFAM" id="SSF52172">
    <property type="entry name" value="CheY-like"/>
    <property type="match status" value="1"/>
</dbReference>
<dbReference type="Pfam" id="PF12833">
    <property type="entry name" value="HTH_18"/>
    <property type="match status" value="1"/>
</dbReference>
<evidence type="ECO:0000256" key="5">
    <source>
        <dbReference type="ARBA" id="ARBA00023015"/>
    </source>
</evidence>
<feature type="domain" description="HTH araC/xylS-type" evidence="9">
    <location>
        <begin position="411"/>
        <end position="509"/>
    </location>
</feature>
<keyword evidence="2" id="KW-0963">Cytoplasm</keyword>
<feature type="domain" description="Response regulatory" evidence="10">
    <location>
        <begin position="3"/>
        <end position="121"/>
    </location>
</feature>
<dbReference type="InterPro" id="IPR001789">
    <property type="entry name" value="Sig_transdc_resp-reg_receiver"/>
</dbReference>
<dbReference type="InterPro" id="IPR018060">
    <property type="entry name" value="HTH_AraC"/>
</dbReference>
<sequence>MYKVLLADDEPLALEGLKIMVNWEKWGFRVEGLCRNGEEAIEHIRLNPPDLVVTDIRMPVLNGLELIEETRRLGNRSTLFVIASGYDDFDYARQAMSLGVKHYLTKPIIEAEADEVLERMRNELIGREERQLMRTGADRYAVRQALSMLLFGGEEANRQELMRTLNHLSSQASNWTYVQVWTGEEVLGSAREIALRMAEEYGRSYLIDRMGGSFGLVLGSDQPDNEEVSAFAERLHAAMRAAISGRIEMAVGCDVDDLNKLSTSCRSAIEAARFLFFGGTPIVHYAKVQGQKLSFEPMELKAVDSVVETMENARPEELASAIREVFRTFEERMVQPELVRIFETQVMLACASLVKQLGGNPDEMHLLWDSISDADRGKHLQKSAETLIAFCLKCQAAVHELQEMNCGGTPAKVADFLRRHYKETFTIKEIAEQFYINPVYLGQSFSRKYGIGILDFIHDLRIEKAKQQLRETNDASWAIAEALGYRGYQHFLKQFEKRLGMKPSDYRLHCSE</sequence>
<protein>
    <submittedName>
        <fullName evidence="11">Response regulator</fullName>
    </submittedName>
</protein>
<dbReference type="GO" id="GO:0043565">
    <property type="term" value="F:sequence-specific DNA binding"/>
    <property type="evidence" value="ECO:0007669"/>
    <property type="project" value="InterPro"/>
</dbReference>
<dbReference type="CDD" id="cd17536">
    <property type="entry name" value="REC_YesN-like"/>
    <property type="match status" value="1"/>
</dbReference>
<evidence type="ECO:0000256" key="3">
    <source>
        <dbReference type="ARBA" id="ARBA00022553"/>
    </source>
</evidence>
<dbReference type="PROSITE" id="PS01124">
    <property type="entry name" value="HTH_ARAC_FAMILY_2"/>
    <property type="match status" value="1"/>
</dbReference>
<dbReference type="PROSITE" id="PS50110">
    <property type="entry name" value="RESPONSE_REGULATORY"/>
    <property type="match status" value="1"/>
</dbReference>
<gene>
    <name evidence="11" type="ORF">GZH47_24290</name>
</gene>
<evidence type="ECO:0000256" key="6">
    <source>
        <dbReference type="ARBA" id="ARBA00023125"/>
    </source>
</evidence>
<dbReference type="AlphaFoldDB" id="A0A6C0P562"/>
<dbReference type="SMART" id="SM00448">
    <property type="entry name" value="REC"/>
    <property type="match status" value="1"/>
</dbReference>
<keyword evidence="3 8" id="KW-0597">Phosphoprotein</keyword>
<dbReference type="Pfam" id="PF00072">
    <property type="entry name" value="Response_reg"/>
    <property type="match status" value="1"/>
</dbReference>
<reference evidence="11 12" key="1">
    <citation type="submission" date="2020-02" db="EMBL/GenBank/DDBJ databases">
        <title>Paenibacillus sp. nov., isolated from rhizosphere soil of tomato.</title>
        <authorList>
            <person name="Weon H.-Y."/>
            <person name="Lee S.A."/>
        </authorList>
    </citation>
    <scope>NUCLEOTIDE SEQUENCE [LARGE SCALE GENOMIC DNA]</scope>
    <source>
        <strain evidence="11 12">14171R-81</strain>
    </source>
</reference>
<dbReference type="PANTHER" id="PTHR42713:SF3">
    <property type="entry name" value="TRANSCRIPTIONAL REGULATORY PROTEIN HPTR"/>
    <property type="match status" value="1"/>
</dbReference>
<dbReference type="RefSeq" id="WP_162643605.1">
    <property type="nucleotide sequence ID" value="NZ_CP048286.1"/>
</dbReference>
<evidence type="ECO:0000256" key="4">
    <source>
        <dbReference type="ARBA" id="ARBA00023012"/>
    </source>
</evidence>